<evidence type="ECO:0000256" key="1">
    <source>
        <dbReference type="SAM" id="Phobius"/>
    </source>
</evidence>
<gene>
    <name evidence="2" type="ORF">S03H2_52100</name>
</gene>
<feature type="transmembrane region" description="Helical" evidence="1">
    <location>
        <begin position="12"/>
        <end position="34"/>
    </location>
</feature>
<feature type="non-terminal residue" evidence="2">
    <location>
        <position position="1"/>
    </location>
</feature>
<keyword evidence="1" id="KW-0472">Membrane</keyword>
<protein>
    <submittedName>
        <fullName evidence="2">Uncharacterized protein</fullName>
    </submittedName>
</protein>
<evidence type="ECO:0000313" key="2">
    <source>
        <dbReference type="EMBL" id="GAH63559.1"/>
    </source>
</evidence>
<keyword evidence="1" id="KW-1133">Transmembrane helix</keyword>
<organism evidence="2">
    <name type="scientific">marine sediment metagenome</name>
    <dbReference type="NCBI Taxonomy" id="412755"/>
    <lineage>
        <taxon>unclassified sequences</taxon>
        <taxon>metagenomes</taxon>
        <taxon>ecological metagenomes</taxon>
    </lineage>
</organism>
<keyword evidence="1" id="KW-0812">Transmembrane</keyword>
<comment type="caution">
    <text evidence="2">The sequence shown here is derived from an EMBL/GenBank/DDBJ whole genome shotgun (WGS) entry which is preliminary data.</text>
</comment>
<sequence length="48" mass="5356">GWNEDDIHPHTITLMILVLPKSFILPVGAVEGIMESLSNLIIRKGEEE</sequence>
<dbReference type="AlphaFoldDB" id="X1IBT3"/>
<name>X1IBT3_9ZZZZ</name>
<proteinExistence type="predicted"/>
<reference evidence="2" key="1">
    <citation type="journal article" date="2014" name="Front. Microbiol.">
        <title>High frequency of phylogenetically diverse reductive dehalogenase-homologous genes in deep subseafloor sedimentary metagenomes.</title>
        <authorList>
            <person name="Kawai M."/>
            <person name="Futagami T."/>
            <person name="Toyoda A."/>
            <person name="Takaki Y."/>
            <person name="Nishi S."/>
            <person name="Hori S."/>
            <person name="Arai W."/>
            <person name="Tsubouchi T."/>
            <person name="Morono Y."/>
            <person name="Uchiyama I."/>
            <person name="Ito T."/>
            <person name="Fujiyama A."/>
            <person name="Inagaki F."/>
            <person name="Takami H."/>
        </authorList>
    </citation>
    <scope>NUCLEOTIDE SEQUENCE</scope>
    <source>
        <strain evidence="2">Expedition CK06-06</strain>
    </source>
</reference>
<accession>X1IBT3</accession>
<dbReference type="EMBL" id="BARU01033086">
    <property type="protein sequence ID" value="GAH63559.1"/>
    <property type="molecule type" value="Genomic_DNA"/>
</dbReference>